<protein>
    <submittedName>
        <fullName evidence="1">Uncharacterized protein</fullName>
    </submittedName>
</protein>
<dbReference type="PANTHER" id="PTHR34567:SF9">
    <property type="entry name" value="CONTAINING PROTEIN, PUTATIVE-RELATED"/>
    <property type="match status" value="1"/>
</dbReference>
<organism evidence="1 2">
    <name type="scientific">Vitis vinifera</name>
    <name type="common">Grape</name>
    <dbReference type="NCBI Taxonomy" id="29760"/>
    <lineage>
        <taxon>Eukaryota</taxon>
        <taxon>Viridiplantae</taxon>
        <taxon>Streptophyta</taxon>
        <taxon>Embryophyta</taxon>
        <taxon>Tracheophyta</taxon>
        <taxon>Spermatophyta</taxon>
        <taxon>Magnoliopsida</taxon>
        <taxon>eudicotyledons</taxon>
        <taxon>Gunneridae</taxon>
        <taxon>Pentapetalae</taxon>
        <taxon>rosids</taxon>
        <taxon>Vitales</taxon>
        <taxon>Vitaceae</taxon>
        <taxon>Viteae</taxon>
        <taxon>Vitis</taxon>
    </lineage>
</organism>
<reference evidence="1 2" key="1">
    <citation type="journal article" date="2018" name="PLoS Genet.">
        <title>Population sequencing reveals clonal diversity and ancestral inbreeding in the grapevine cultivar Chardonnay.</title>
        <authorList>
            <person name="Roach M.J."/>
            <person name="Johnson D.L."/>
            <person name="Bohlmann J."/>
            <person name="van Vuuren H.J."/>
            <person name="Jones S.J."/>
            <person name="Pretorius I.S."/>
            <person name="Schmidt S.A."/>
            <person name="Borneman A.R."/>
        </authorList>
    </citation>
    <scope>NUCLEOTIDE SEQUENCE [LARGE SCALE GENOMIC DNA]</scope>
    <source>
        <strain evidence="2">cv. Chardonnay</strain>
        <tissue evidence="1">Leaf</tissue>
    </source>
</reference>
<dbReference type="AlphaFoldDB" id="A0A438IUU4"/>
<dbReference type="EMBL" id="QGNW01000082">
    <property type="protein sequence ID" value="RVX00396.1"/>
    <property type="molecule type" value="Genomic_DNA"/>
</dbReference>
<dbReference type="PANTHER" id="PTHR34567">
    <property type="entry name" value="FK506-BINDING-LIKE PROTEIN"/>
    <property type="match status" value="1"/>
</dbReference>
<name>A0A438IUU4_VITVI</name>
<dbReference type="Proteomes" id="UP000288805">
    <property type="component" value="Unassembled WGS sequence"/>
</dbReference>
<comment type="caution">
    <text evidence="1">The sequence shown here is derived from an EMBL/GenBank/DDBJ whole genome shotgun (WGS) entry which is preliminary data.</text>
</comment>
<gene>
    <name evidence="1" type="ORF">CK203_024677</name>
</gene>
<evidence type="ECO:0000313" key="1">
    <source>
        <dbReference type="EMBL" id="RVX00396.1"/>
    </source>
</evidence>
<evidence type="ECO:0000313" key="2">
    <source>
        <dbReference type="Proteomes" id="UP000288805"/>
    </source>
</evidence>
<accession>A0A438IUU4</accession>
<sequence>MIHSCSGLWQNSVPSWEKRFCTSVGIPWGKKLSTMQRDAFGQRSMVSPAASLRPDPDIYIDNIDWNPYIDPELMRNLDKEFFAPDEREQDCKLGGSNQKTNCPLPGHTAEGYDRNSASGDNPWELNMPKTLEDRAWAWDKWGGCKTELRNLDKTNSQVSGYATEGHYRKPDGGDSPWEYWNVQGVLKEKARVRNHSCNQANAAQRDNACGGWSQGWNYQNKSRNLDTVDDPWNVAVRALNLWGLNKGETWGIILGEGTIGTTVFISKKMYLIVTVLGNTVPFRVRKLQRIEVIVETSHRVGNSGRIIIMSQKKLESRKVSGGWGVWNGGCRKREGSHKNTSSYKCLRVQGDSYQTGHWGRKEEQRRGSIFSME</sequence>
<proteinExistence type="predicted"/>